<name>A0ABD5VCT1_9EURY</name>
<reference evidence="6 7" key="1">
    <citation type="journal article" date="2019" name="Int. J. Syst. Evol. Microbiol.">
        <title>The Global Catalogue of Microorganisms (GCM) 10K type strain sequencing project: providing services to taxonomists for standard genome sequencing and annotation.</title>
        <authorList>
            <consortium name="The Broad Institute Genomics Platform"/>
            <consortium name="The Broad Institute Genome Sequencing Center for Infectious Disease"/>
            <person name="Wu L."/>
            <person name="Ma J."/>
        </authorList>
    </citation>
    <scope>NUCLEOTIDE SEQUENCE [LARGE SCALE GENOMIC DNA]</scope>
    <source>
        <strain evidence="6 7">GX26</strain>
    </source>
</reference>
<dbReference type="AlphaFoldDB" id="A0ABD5VCT1"/>
<comment type="subcellular location">
    <subcellularLocation>
        <location evidence="1">Membrane</location>
    </subcellularLocation>
</comment>
<evidence type="ECO:0000256" key="1">
    <source>
        <dbReference type="ARBA" id="ARBA00004370"/>
    </source>
</evidence>
<organism evidence="6 7">
    <name type="scientific">Halorubellus litoreus</name>
    <dbReference type="NCBI Taxonomy" id="755308"/>
    <lineage>
        <taxon>Archaea</taxon>
        <taxon>Methanobacteriati</taxon>
        <taxon>Methanobacteriota</taxon>
        <taxon>Stenosarchaea group</taxon>
        <taxon>Halobacteria</taxon>
        <taxon>Halobacteriales</taxon>
        <taxon>Halorubellaceae</taxon>
        <taxon>Halorubellus</taxon>
    </lineage>
</organism>
<evidence type="ECO:0000256" key="2">
    <source>
        <dbReference type="ARBA" id="ARBA00022692"/>
    </source>
</evidence>
<evidence type="ECO:0000256" key="5">
    <source>
        <dbReference type="SAM" id="Phobius"/>
    </source>
</evidence>
<dbReference type="SUPFAM" id="SSF51306">
    <property type="entry name" value="LexA/Signal peptidase"/>
    <property type="match status" value="1"/>
</dbReference>
<dbReference type="EC" id="3.4.21.89" evidence="6"/>
<feature type="transmembrane region" description="Helical" evidence="5">
    <location>
        <begin position="168"/>
        <end position="188"/>
    </location>
</feature>
<dbReference type="Proteomes" id="UP001596395">
    <property type="component" value="Unassembled WGS sequence"/>
</dbReference>
<feature type="transmembrane region" description="Helical" evidence="5">
    <location>
        <begin position="327"/>
        <end position="350"/>
    </location>
</feature>
<keyword evidence="2 5" id="KW-0812">Transmembrane</keyword>
<evidence type="ECO:0000313" key="7">
    <source>
        <dbReference type="Proteomes" id="UP001596395"/>
    </source>
</evidence>
<comment type="caution">
    <text evidence="6">The sequence shown here is derived from an EMBL/GenBank/DDBJ whole genome shotgun (WGS) entry which is preliminary data.</text>
</comment>
<evidence type="ECO:0000256" key="3">
    <source>
        <dbReference type="ARBA" id="ARBA00022989"/>
    </source>
</evidence>
<accession>A0ABD5VCT1</accession>
<dbReference type="InterPro" id="IPR019533">
    <property type="entry name" value="Peptidase_S26"/>
</dbReference>
<keyword evidence="7" id="KW-1185">Reference proteome</keyword>
<keyword evidence="3 5" id="KW-1133">Transmembrane helix</keyword>
<feature type="transmembrane region" description="Helical" evidence="5">
    <location>
        <begin position="209"/>
        <end position="230"/>
    </location>
</feature>
<dbReference type="GO" id="GO:0009003">
    <property type="term" value="F:signal peptidase activity"/>
    <property type="evidence" value="ECO:0007669"/>
    <property type="project" value="UniProtKB-EC"/>
</dbReference>
<keyword evidence="6" id="KW-0378">Hydrolase</keyword>
<proteinExistence type="predicted"/>
<protein>
    <submittedName>
        <fullName evidence="6">Signal peptidase I</fullName>
        <ecNumber evidence="6">3.4.21.89</ecNumber>
    </submittedName>
</protein>
<evidence type="ECO:0000256" key="4">
    <source>
        <dbReference type="ARBA" id="ARBA00023136"/>
    </source>
</evidence>
<gene>
    <name evidence="6" type="ORF">ACFQGB_10815</name>
</gene>
<keyword evidence="4 5" id="KW-0472">Membrane</keyword>
<sequence length="377" mass="40272">MSLKSVFSLFVELLVIVLLVGLLAGLFLGQPVGLAYVETESMAPTLEPNDGFISIPASIAGPVSPGDVIVFRAEVIHGGGLVTHRVIERTEAGYITKGDANPFTDQRGSDEPTVTDQRIVAKALAVNGRVLVIPSLGDFVTTTKGVIGSIQRHTSAAIGTRAFLGTTGLVYLTTILCLCVYGAMLVYGRRQSSERRSGRDVGRSVGADARYPLALMALFLVASTSAPMLMASGTQKIDVRSDSAERVSLEVSNNGLLGTTTILEPKSDRIRIEPTSVSVGPGATETVSIRVLPGRSGDTQYRWFGQHRYLTVLPPSVIRVLFSLHPLAPVVVIDTLVGGSFYLLGISLVGSGRVRNRSRRATASVTSRLRRAIVWNR</sequence>
<dbReference type="NCBIfam" id="TIGR02228">
    <property type="entry name" value="sigpep_I_arch"/>
    <property type="match status" value="1"/>
</dbReference>
<evidence type="ECO:0000313" key="6">
    <source>
        <dbReference type="EMBL" id="MFC6953354.1"/>
    </source>
</evidence>
<dbReference type="InterPro" id="IPR036286">
    <property type="entry name" value="LexA/Signal_pep-like_sf"/>
</dbReference>
<dbReference type="EMBL" id="JBHSXN010000002">
    <property type="protein sequence ID" value="MFC6953354.1"/>
    <property type="molecule type" value="Genomic_DNA"/>
</dbReference>
<dbReference type="GO" id="GO:0016020">
    <property type="term" value="C:membrane"/>
    <property type="evidence" value="ECO:0007669"/>
    <property type="project" value="UniProtKB-SubCell"/>
</dbReference>
<dbReference type="RefSeq" id="WP_336350315.1">
    <property type="nucleotide sequence ID" value="NZ_JAZAQL010000002.1"/>
</dbReference>
<dbReference type="InterPro" id="IPR001733">
    <property type="entry name" value="Peptidase_S26B"/>
</dbReference>
<dbReference type="CDD" id="cd06530">
    <property type="entry name" value="S26_SPase_I"/>
    <property type="match status" value="1"/>
</dbReference>